<dbReference type="PROSITE" id="PS50011">
    <property type="entry name" value="PROTEIN_KINASE_DOM"/>
    <property type="match status" value="1"/>
</dbReference>
<dbReference type="RefSeq" id="XP_033603831.1">
    <property type="nucleotide sequence ID" value="XM_033740277.1"/>
</dbReference>
<evidence type="ECO:0000259" key="1">
    <source>
        <dbReference type="PROSITE" id="PS50011"/>
    </source>
</evidence>
<dbReference type="GeneID" id="54481331"/>
<organism evidence="2 3">
    <name type="scientific">Pseudovirgaria hyperparasitica</name>
    <dbReference type="NCBI Taxonomy" id="470096"/>
    <lineage>
        <taxon>Eukaryota</taxon>
        <taxon>Fungi</taxon>
        <taxon>Dikarya</taxon>
        <taxon>Ascomycota</taxon>
        <taxon>Pezizomycotina</taxon>
        <taxon>Dothideomycetes</taxon>
        <taxon>Dothideomycetes incertae sedis</taxon>
        <taxon>Acrospermales</taxon>
        <taxon>Acrospermaceae</taxon>
        <taxon>Pseudovirgaria</taxon>
    </lineage>
</organism>
<dbReference type="EMBL" id="ML996567">
    <property type="protein sequence ID" value="KAF2761380.1"/>
    <property type="molecule type" value="Genomic_DNA"/>
</dbReference>
<dbReference type="Pfam" id="PF14479">
    <property type="entry name" value="HeLo"/>
    <property type="match status" value="1"/>
</dbReference>
<dbReference type="InterPro" id="IPR029498">
    <property type="entry name" value="HeLo_dom"/>
</dbReference>
<dbReference type="GO" id="GO:0005524">
    <property type="term" value="F:ATP binding"/>
    <property type="evidence" value="ECO:0007669"/>
    <property type="project" value="InterPro"/>
</dbReference>
<dbReference type="Gene3D" id="1.10.510.10">
    <property type="entry name" value="Transferase(Phosphotransferase) domain 1"/>
    <property type="match status" value="1"/>
</dbReference>
<dbReference type="PANTHER" id="PTHR37542">
    <property type="entry name" value="HELO DOMAIN-CONTAINING PROTEIN-RELATED"/>
    <property type="match status" value="1"/>
</dbReference>
<dbReference type="OrthoDB" id="1911848at2759"/>
<protein>
    <recommendedName>
        <fullName evidence="1">Protein kinase domain-containing protein</fullName>
    </recommendedName>
</protein>
<evidence type="ECO:0000313" key="2">
    <source>
        <dbReference type="EMBL" id="KAF2761380.1"/>
    </source>
</evidence>
<evidence type="ECO:0000313" key="3">
    <source>
        <dbReference type="Proteomes" id="UP000799437"/>
    </source>
</evidence>
<dbReference type="InterPro" id="IPR011009">
    <property type="entry name" value="Kinase-like_dom_sf"/>
</dbReference>
<accession>A0A6A6WH37</accession>
<dbReference type="GO" id="GO:0004672">
    <property type="term" value="F:protein kinase activity"/>
    <property type="evidence" value="ECO:0007669"/>
    <property type="project" value="InterPro"/>
</dbReference>
<dbReference type="InterPro" id="IPR000719">
    <property type="entry name" value="Prot_kinase_dom"/>
</dbReference>
<feature type="domain" description="Protein kinase" evidence="1">
    <location>
        <begin position="327"/>
        <end position="658"/>
    </location>
</feature>
<dbReference type="SUPFAM" id="SSF56112">
    <property type="entry name" value="Protein kinase-like (PK-like)"/>
    <property type="match status" value="1"/>
</dbReference>
<dbReference type="InterPro" id="IPR038305">
    <property type="entry name" value="HeLo_sf"/>
</dbReference>
<reference evidence="2" key="1">
    <citation type="journal article" date="2020" name="Stud. Mycol.">
        <title>101 Dothideomycetes genomes: a test case for predicting lifestyles and emergence of pathogens.</title>
        <authorList>
            <person name="Haridas S."/>
            <person name="Albert R."/>
            <person name="Binder M."/>
            <person name="Bloem J."/>
            <person name="Labutti K."/>
            <person name="Salamov A."/>
            <person name="Andreopoulos B."/>
            <person name="Baker S."/>
            <person name="Barry K."/>
            <person name="Bills G."/>
            <person name="Bluhm B."/>
            <person name="Cannon C."/>
            <person name="Castanera R."/>
            <person name="Culley D."/>
            <person name="Daum C."/>
            <person name="Ezra D."/>
            <person name="Gonzalez J."/>
            <person name="Henrissat B."/>
            <person name="Kuo A."/>
            <person name="Liang C."/>
            <person name="Lipzen A."/>
            <person name="Lutzoni F."/>
            <person name="Magnuson J."/>
            <person name="Mondo S."/>
            <person name="Nolan M."/>
            <person name="Ohm R."/>
            <person name="Pangilinan J."/>
            <person name="Park H.-J."/>
            <person name="Ramirez L."/>
            <person name="Alfaro M."/>
            <person name="Sun H."/>
            <person name="Tritt A."/>
            <person name="Yoshinaga Y."/>
            <person name="Zwiers L.-H."/>
            <person name="Turgeon B."/>
            <person name="Goodwin S."/>
            <person name="Spatafora J."/>
            <person name="Crous P."/>
            <person name="Grigoriev I."/>
        </authorList>
    </citation>
    <scope>NUCLEOTIDE SEQUENCE</scope>
    <source>
        <strain evidence="2">CBS 121739</strain>
    </source>
</reference>
<name>A0A6A6WH37_9PEZI</name>
<dbReference type="PANTHER" id="PTHR37542:SF1">
    <property type="entry name" value="PRION-INHIBITION AND PROPAGATION HELO DOMAIN-CONTAINING PROTEIN"/>
    <property type="match status" value="1"/>
</dbReference>
<proteinExistence type="predicted"/>
<sequence length="670" mass="76344">MDPVGVGIGVVSLTFQLFSGCVKGYQLLSEAKGMPREFQYLRVRLKTEQYRLLDWAEVANLDEQDEGLLISNHSKGLLIDVLDQQKQALDRFGRIDERHQALRHPLVSDMPADTNVEPTSPDEEPRMSLERADTTFEGRFPRSQKLLTKSLAWAQSARTYPRRLQWASWDKQKVETLIIKLTALNDFMRELLNHNQLQLLQSRQVRTEYQIMQLNGKVDHLLQIFESAMHMQSASVRGPLDPLGLFLQTRGLANIAQDRIPRESKMHNLAALAQIKALNSAIEDDSVLTDSFARDLQLTNTASQIRDVELPRRDITILDNELNDDPLESHRVEAYYTFPSTSSSSRRGKQQVWVEWKTYDPQNFNGGPDAKVQERIRQLAILLKENNRTEQFRAPHCLGYFRDVDPSAEDDSCRFGLVFEKPHGVHPSTRPTSLLDLLRHAQADMPSLTDRITLMTRIAECLERLHAVNWLHKGLRSANILFFSEHPVGADVLDGIDFAQPYVSGFDYSRPAANEDMTEKPPENAAHDLYRHPRTQGSGNRDAVPVANGPTYQTGGFKKSYDLYALGIILLEIAYWKPIDQILGIPNVQNARPNTTLKVRNRLLSETEDFLRFVKSHLGNTVEAVVKSCIVGPTAFNIMENEDERKEEVGARLQRAFFDMVVEKLQHMKV</sequence>
<dbReference type="Gene3D" id="1.20.120.1020">
    <property type="entry name" value="Prion-inhibition and propagation, HeLo domain"/>
    <property type="match status" value="1"/>
</dbReference>
<gene>
    <name evidence="2" type="ORF">EJ05DRAFT_262959</name>
</gene>
<dbReference type="Proteomes" id="UP000799437">
    <property type="component" value="Unassembled WGS sequence"/>
</dbReference>
<dbReference type="AlphaFoldDB" id="A0A6A6WH37"/>
<keyword evidence="3" id="KW-1185">Reference proteome</keyword>